<dbReference type="Proteomes" id="UP000039865">
    <property type="component" value="Unassembled WGS sequence"/>
</dbReference>
<dbReference type="Pfam" id="PF10178">
    <property type="entry name" value="PAC3"/>
    <property type="match status" value="1"/>
</dbReference>
<organism evidence="1 2">
    <name type="scientific">Stylonychia lemnae</name>
    <name type="common">Ciliate</name>
    <dbReference type="NCBI Taxonomy" id="5949"/>
    <lineage>
        <taxon>Eukaryota</taxon>
        <taxon>Sar</taxon>
        <taxon>Alveolata</taxon>
        <taxon>Ciliophora</taxon>
        <taxon>Intramacronucleata</taxon>
        <taxon>Spirotrichea</taxon>
        <taxon>Stichotrichia</taxon>
        <taxon>Sporadotrichida</taxon>
        <taxon>Oxytrichidae</taxon>
        <taxon>Stylonychinae</taxon>
        <taxon>Stylonychia</taxon>
    </lineage>
</organism>
<gene>
    <name evidence="1" type="primary">Contig671.g748</name>
    <name evidence="1" type="ORF">STYLEM_18440</name>
</gene>
<dbReference type="InterPro" id="IPR018788">
    <property type="entry name" value="Proteasome_assmbl_chp_3"/>
</dbReference>
<evidence type="ECO:0000313" key="2">
    <source>
        <dbReference type="Proteomes" id="UP000039865"/>
    </source>
</evidence>
<dbReference type="GO" id="GO:0043248">
    <property type="term" value="P:proteasome assembly"/>
    <property type="evidence" value="ECO:0007669"/>
    <property type="project" value="InterPro"/>
</dbReference>
<sequence>MKDKGVEVSFDAVVQRFSEKLLIVITDSQKFGNVISASYQRLDEQDQMMNMDPDLNEDLDHQEDNEDFKVEYSGHLLLGDREIQKWLELFAQNLLKCLLELSSYRDIQSIVLTLQFSSLRKIDKKIQLQLQKLMIDKIKSHLNQ</sequence>
<dbReference type="Gene3D" id="3.30.230.90">
    <property type="match status" value="1"/>
</dbReference>
<proteinExistence type="predicted"/>
<dbReference type="InParanoid" id="A0A078B6X0"/>
<name>A0A078B6X0_STYLE</name>
<accession>A0A078B6X0</accession>
<protein>
    <recommendedName>
        <fullName evidence="3">Proteasome assembly chaperone 3</fullName>
    </recommendedName>
</protein>
<evidence type="ECO:0008006" key="3">
    <source>
        <dbReference type="Google" id="ProtNLM"/>
    </source>
</evidence>
<evidence type="ECO:0000313" key="1">
    <source>
        <dbReference type="EMBL" id="CDW89308.1"/>
    </source>
</evidence>
<dbReference type="AlphaFoldDB" id="A0A078B6X0"/>
<reference evidence="1 2" key="1">
    <citation type="submission" date="2014-06" db="EMBL/GenBank/DDBJ databases">
        <authorList>
            <person name="Swart Estienne"/>
        </authorList>
    </citation>
    <scope>NUCLEOTIDE SEQUENCE [LARGE SCALE GENOMIC DNA]</scope>
    <source>
        <strain evidence="1 2">130c</strain>
    </source>
</reference>
<dbReference type="InterPro" id="IPR053720">
    <property type="entry name" value="Psm_Assembly_Chaperone"/>
</dbReference>
<keyword evidence="2" id="KW-1185">Reference proteome</keyword>
<dbReference type="EMBL" id="CCKQ01017428">
    <property type="protein sequence ID" value="CDW89308.1"/>
    <property type="molecule type" value="Genomic_DNA"/>
</dbReference>